<dbReference type="EMBL" id="CM031821">
    <property type="protein sequence ID" value="KAG6632594.1"/>
    <property type="molecule type" value="Genomic_DNA"/>
</dbReference>
<keyword evidence="4" id="KW-1185">Reference proteome</keyword>
<gene>
    <name evidence="3" type="ORF">CIPAW_13G170300</name>
</gene>
<name>A0A8T1NTS1_CARIL</name>
<feature type="compositionally biased region" description="Basic and acidic residues" evidence="1">
    <location>
        <begin position="71"/>
        <end position="104"/>
    </location>
</feature>
<dbReference type="PANTHER" id="PTHR35549:SF1">
    <property type="entry name" value="OS04G0584500 PROTEIN"/>
    <property type="match status" value="1"/>
</dbReference>
<evidence type="ECO:0000313" key="3">
    <source>
        <dbReference type="EMBL" id="KAG6632594.1"/>
    </source>
</evidence>
<comment type="caution">
    <text evidence="3">The sequence shown here is derived from an EMBL/GenBank/DDBJ whole genome shotgun (WGS) entry which is preliminary data.</text>
</comment>
<dbReference type="PANTHER" id="PTHR35549">
    <property type="entry name" value="OS04G0584500 PROTEIN"/>
    <property type="match status" value="1"/>
</dbReference>
<feature type="domain" description="Putative E3 ubiquitin-protein ligase LIN N-terminal" evidence="2">
    <location>
        <begin position="263"/>
        <end position="347"/>
    </location>
</feature>
<protein>
    <recommendedName>
        <fullName evidence="2">Putative E3 ubiquitin-protein ligase LIN N-terminal domain-containing protein</fullName>
    </recommendedName>
</protein>
<evidence type="ECO:0000259" key="2">
    <source>
        <dbReference type="Pfam" id="PF23568"/>
    </source>
</evidence>
<feature type="domain" description="Putative E3 ubiquitin-protein ligase LIN N-terminal" evidence="2">
    <location>
        <begin position="170"/>
        <end position="216"/>
    </location>
</feature>
<dbReference type="Pfam" id="PF23568">
    <property type="entry name" value="ARM_LIN"/>
    <property type="match status" value="2"/>
</dbReference>
<evidence type="ECO:0000256" key="1">
    <source>
        <dbReference type="SAM" id="MobiDB-lite"/>
    </source>
</evidence>
<feature type="region of interest" description="Disordered" evidence="1">
    <location>
        <begin position="52"/>
        <end position="104"/>
    </location>
</feature>
<reference evidence="3" key="1">
    <citation type="submission" date="2020-12" db="EMBL/GenBank/DDBJ databases">
        <title>WGS assembly of Carya illinoinensis cv. Pawnee.</title>
        <authorList>
            <person name="Platts A."/>
            <person name="Shu S."/>
            <person name="Wright S."/>
            <person name="Barry K."/>
            <person name="Edger P."/>
            <person name="Pires J.C."/>
            <person name="Schmutz J."/>
        </authorList>
    </citation>
    <scope>NUCLEOTIDE SEQUENCE</scope>
    <source>
        <tissue evidence="3">Leaf</tissue>
    </source>
</reference>
<dbReference type="InterPro" id="IPR056512">
    <property type="entry name" value="LIN_N"/>
</dbReference>
<accession>A0A8T1NTS1</accession>
<dbReference type="Proteomes" id="UP000811609">
    <property type="component" value="Chromosome 13"/>
</dbReference>
<dbReference type="AlphaFoldDB" id="A0A8T1NTS1"/>
<feature type="compositionally biased region" description="Basic and acidic residues" evidence="1">
    <location>
        <begin position="52"/>
        <end position="63"/>
    </location>
</feature>
<sequence>MALSLEELLVEEGFKVRSLARSSFNAARMSSYTSRDQYKNDSVLGHRYKMERARSEVARHSSRSELPPNDSRGRERETGKYSNGCREKEAYKERSGRDKRLDKLNGKNMAEQMLGRLSFGATNRKSMQKPINSNETCKRHSWNCKSFEDNQSTKRDKVEEVISEPALEKVAIQAIVSILNGYIKCFLNDEEFRTTLHHNYFSSLKFTGLEEGHSTESKANELQRASLKLRVITGLYSNGLMDGFTSGIPNFKLSACAHLYLSVARTILLPELWDYLFSPQLSHLKAWYDEQAASLADTPSRPRKLKLLEQVYNEILDFGTNQFAVYYNDWLTEGVQAPPIPIIHFPSVFVCGGQQGSSLGHSSELSSSMCPSSPEPVISKTLYDAVIGRSNKPGIDKAEEWGEADGFNNCMRSSGGSAVVKGTLAYFSETVKNMNFSVEEDLAKSVLDDALFPGNELSSIDEKEWRLYGTSTWHESTLNCGIGDSTIWHEATGNSNMADAPATYLNFLSFGKPPKYFKADTAARTW</sequence>
<organism evidence="3 4">
    <name type="scientific">Carya illinoinensis</name>
    <name type="common">Pecan</name>
    <dbReference type="NCBI Taxonomy" id="32201"/>
    <lineage>
        <taxon>Eukaryota</taxon>
        <taxon>Viridiplantae</taxon>
        <taxon>Streptophyta</taxon>
        <taxon>Embryophyta</taxon>
        <taxon>Tracheophyta</taxon>
        <taxon>Spermatophyta</taxon>
        <taxon>Magnoliopsida</taxon>
        <taxon>eudicotyledons</taxon>
        <taxon>Gunneridae</taxon>
        <taxon>Pentapetalae</taxon>
        <taxon>rosids</taxon>
        <taxon>fabids</taxon>
        <taxon>Fagales</taxon>
        <taxon>Juglandaceae</taxon>
        <taxon>Carya</taxon>
    </lineage>
</organism>
<proteinExistence type="predicted"/>
<evidence type="ECO:0000313" key="4">
    <source>
        <dbReference type="Proteomes" id="UP000811609"/>
    </source>
</evidence>